<dbReference type="EMBL" id="JAWWNJ010000244">
    <property type="protein sequence ID" value="KAK6967094.1"/>
    <property type="molecule type" value="Genomic_DNA"/>
</dbReference>
<evidence type="ECO:0000256" key="2">
    <source>
        <dbReference type="SAM" id="Phobius"/>
    </source>
</evidence>
<accession>A0AAV9Z1H5</accession>
<organism evidence="3 4">
    <name type="scientific">Favolaschia claudopus</name>
    <dbReference type="NCBI Taxonomy" id="2862362"/>
    <lineage>
        <taxon>Eukaryota</taxon>
        <taxon>Fungi</taxon>
        <taxon>Dikarya</taxon>
        <taxon>Basidiomycota</taxon>
        <taxon>Agaricomycotina</taxon>
        <taxon>Agaricomycetes</taxon>
        <taxon>Agaricomycetidae</taxon>
        <taxon>Agaricales</taxon>
        <taxon>Marasmiineae</taxon>
        <taxon>Mycenaceae</taxon>
        <taxon>Favolaschia</taxon>
    </lineage>
</organism>
<protein>
    <submittedName>
        <fullName evidence="3">Uncharacterized protein</fullName>
    </submittedName>
</protein>
<reference evidence="3 4" key="1">
    <citation type="journal article" date="2024" name="J Genomics">
        <title>Draft genome sequencing and assembly of Favolaschia claudopus CIRM-BRFM 2984 isolated from oak limbs.</title>
        <authorList>
            <person name="Navarro D."/>
            <person name="Drula E."/>
            <person name="Chaduli D."/>
            <person name="Cazenave R."/>
            <person name="Ahrendt S."/>
            <person name="Wang J."/>
            <person name="Lipzen A."/>
            <person name="Daum C."/>
            <person name="Barry K."/>
            <person name="Grigoriev I.V."/>
            <person name="Favel A."/>
            <person name="Rosso M.N."/>
            <person name="Martin F."/>
        </authorList>
    </citation>
    <scope>NUCLEOTIDE SEQUENCE [LARGE SCALE GENOMIC DNA]</scope>
    <source>
        <strain evidence="3 4">CIRM-BRFM 2984</strain>
    </source>
</reference>
<keyword evidence="2" id="KW-0472">Membrane</keyword>
<feature type="compositionally biased region" description="Low complexity" evidence="1">
    <location>
        <begin position="230"/>
        <end position="239"/>
    </location>
</feature>
<gene>
    <name evidence="3" type="ORF">R3P38DRAFT_3337551</name>
</gene>
<feature type="compositionally biased region" description="Pro residues" evidence="1">
    <location>
        <begin position="117"/>
        <end position="129"/>
    </location>
</feature>
<evidence type="ECO:0000313" key="4">
    <source>
        <dbReference type="Proteomes" id="UP001362999"/>
    </source>
</evidence>
<evidence type="ECO:0000313" key="3">
    <source>
        <dbReference type="EMBL" id="KAK6967094.1"/>
    </source>
</evidence>
<feature type="transmembrane region" description="Helical" evidence="2">
    <location>
        <begin position="380"/>
        <end position="403"/>
    </location>
</feature>
<dbReference type="Proteomes" id="UP001362999">
    <property type="component" value="Unassembled WGS sequence"/>
</dbReference>
<keyword evidence="4" id="KW-1185">Reference proteome</keyword>
<feature type="compositionally biased region" description="Low complexity" evidence="1">
    <location>
        <begin position="246"/>
        <end position="258"/>
    </location>
</feature>
<feature type="compositionally biased region" description="Pro residues" evidence="1">
    <location>
        <begin position="204"/>
        <end position="217"/>
    </location>
</feature>
<feature type="region of interest" description="Disordered" evidence="1">
    <location>
        <begin position="312"/>
        <end position="332"/>
    </location>
</feature>
<name>A0AAV9Z1H5_9AGAR</name>
<sequence>MPHQIPPPPKIKLVSENAGYTPPLHPIDSDMGIADATTLILLQKMIADSYEHGRAVWKENKARCAATGEIESAELPCGPNEAQKNVEAWLVEAGLLAPDAEDSDDEGDYNGCSSPALPLPTLPVPPTPETPTRRPWHRRLQITIPSSKNSTLSISSPASLKSPRSPLSPLKLWSSIQRSTSSLPTVLLKSKRHKFEDTQNDPSPLSPSPSLSPPPSPCADRRQRKKCRSLDSAMASSSPSTPPKTKPTTPDTYAPPDDTLLATAFKRAAMLGTITNEDADQIMRQMRGTAPSSSTHTPPSLDADDVFGSFTYHPATPKTKKKPKSPPHPELEFEDPASYRWPLAEAMAKQSCTPPSPPTPPCAAAAEGISDLRDCPDVRWYHFVLLILLWHFAVVLFSAVLLFRVMWKPVVLLSVVYFLVLFFRIALSFV</sequence>
<keyword evidence="2" id="KW-0812">Transmembrane</keyword>
<feature type="region of interest" description="Disordered" evidence="1">
    <location>
        <begin position="99"/>
        <end position="168"/>
    </location>
</feature>
<feature type="compositionally biased region" description="Low complexity" evidence="1">
    <location>
        <begin position="150"/>
        <end position="168"/>
    </location>
</feature>
<dbReference type="AlphaFoldDB" id="A0AAV9Z1H5"/>
<comment type="caution">
    <text evidence="3">The sequence shown here is derived from an EMBL/GenBank/DDBJ whole genome shotgun (WGS) entry which is preliminary data.</text>
</comment>
<feature type="region of interest" description="Disordered" evidence="1">
    <location>
        <begin position="185"/>
        <end position="258"/>
    </location>
</feature>
<keyword evidence="2" id="KW-1133">Transmembrane helix</keyword>
<evidence type="ECO:0000256" key="1">
    <source>
        <dbReference type="SAM" id="MobiDB-lite"/>
    </source>
</evidence>
<feature type="transmembrane region" description="Helical" evidence="2">
    <location>
        <begin position="410"/>
        <end position="429"/>
    </location>
</feature>
<feature type="compositionally biased region" description="Acidic residues" evidence="1">
    <location>
        <begin position="99"/>
        <end position="108"/>
    </location>
</feature>
<proteinExistence type="predicted"/>